<proteinExistence type="predicted"/>
<keyword evidence="2" id="KW-1185">Reference proteome</keyword>
<dbReference type="EMBL" id="JAWCUA010000001">
    <property type="protein sequence ID" value="MDU0111790.1"/>
    <property type="molecule type" value="Genomic_DNA"/>
</dbReference>
<dbReference type="PANTHER" id="PTHR37031">
    <property type="entry name" value="METALLOPHOSPHATASE BINDING DOMAIN PROTEIN"/>
    <property type="match status" value="1"/>
</dbReference>
<dbReference type="InterPro" id="IPR029052">
    <property type="entry name" value="Metallo-depent_PP-like"/>
</dbReference>
<dbReference type="SUPFAM" id="SSF56300">
    <property type="entry name" value="Metallo-dependent phosphatases"/>
    <property type="match status" value="1"/>
</dbReference>
<organism evidence="1 2">
    <name type="scientific">Psychrosphaera aquimarina</name>
    <dbReference type="NCBI Taxonomy" id="2044854"/>
    <lineage>
        <taxon>Bacteria</taxon>
        <taxon>Pseudomonadati</taxon>
        <taxon>Pseudomonadota</taxon>
        <taxon>Gammaproteobacteria</taxon>
        <taxon>Alteromonadales</taxon>
        <taxon>Pseudoalteromonadaceae</taxon>
        <taxon>Psychrosphaera</taxon>
    </lineage>
</organism>
<dbReference type="Proteomes" id="UP001257914">
    <property type="component" value="Unassembled WGS sequence"/>
</dbReference>
<dbReference type="Gene3D" id="3.60.21.70">
    <property type="entry name" value="PhoD-like phosphatase"/>
    <property type="match status" value="1"/>
</dbReference>
<name>A0ABU3QWK1_9GAMM</name>
<dbReference type="PANTHER" id="PTHR37031:SF2">
    <property type="entry name" value="PHOD-LIKE PHOSPHATASE METALLOPHOSPHATASE DOMAIN-CONTAINING PROTEIN"/>
    <property type="match status" value="1"/>
</dbReference>
<accession>A0ABU3QWK1</accession>
<sequence>MADTNLTSADSLEKKHKTKTIPELLCGPFLRKVDKTQAIIWFVTSAEHKYSVQLKQQSHKLSFQQTLQNIQIGSQCFINQIHCKVEDSWPLNQNIGYQIEKVVNGKKHKLDLTSATLNGESSPAFIVKDKLSSVIQGSCRKPDHPAPDAFSTIGKQLNDGSLTRPDYLIMAGDQIYADDVAAPMLVACQYLSKKLGLYSATHELGAVSKQQLDWRYSLFNRSTLFPKKQDQSWFAKFWHGDNIVSARHHENHLIGLDEFFACYLLTWSSQCWSLVYEQTLEAKVQLKANQQTIYQNELDHLTGFIESLPLFAQVVANIPTVMIFDDHDITDDWNLTADWEEHIYGNTITNNMIRDGLLSYTLFQGWGNCPEKVEDLIEQICELSKSKDFASEEFTEVIHLHNQWHYSIKTEPAIVVLDTRTHRWRSETSTKNPSGLMDWERLEQFEKHLFKPQNSVLVVSAAPVFGVKSIEVIQKACELLGKELLVDVENWMAHQGSAKKLMEMLRHDSAPDEVIILSGDVHYSFCFSAMRRFSSDTDKIWQLTCSGFKNEFPQGLLKFFDFIDRFLYSEHSILNLFTKRRKMEIEHHPLLSRKGKHERHLHSQSAAGLVTLNEKGLLAEYRLISGQGETHLFDLNEQ</sequence>
<reference evidence="1 2" key="1">
    <citation type="submission" date="2023-10" db="EMBL/GenBank/DDBJ databases">
        <title>Psychrosphaera aquimaarina strain SW33 isolated from seawater.</title>
        <authorList>
            <person name="Bayburt H."/>
            <person name="Kim J.M."/>
            <person name="Choi B.J."/>
            <person name="Jeon C.O."/>
        </authorList>
    </citation>
    <scope>NUCLEOTIDE SEQUENCE [LARGE SCALE GENOMIC DNA]</scope>
    <source>
        <strain evidence="1 2">KCTC 52743</strain>
    </source>
</reference>
<evidence type="ECO:0000313" key="1">
    <source>
        <dbReference type="EMBL" id="MDU0111790.1"/>
    </source>
</evidence>
<gene>
    <name evidence="1" type="ORF">RT723_01950</name>
</gene>
<protein>
    <submittedName>
        <fullName evidence="1">Metallophosphatase</fullName>
    </submittedName>
</protein>
<dbReference type="RefSeq" id="WP_315945681.1">
    <property type="nucleotide sequence ID" value="NZ_JAWCUA010000001.1"/>
</dbReference>
<comment type="caution">
    <text evidence="1">The sequence shown here is derived from an EMBL/GenBank/DDBJ whole genome shotgun (WGS) entry which is preliminary data.</text>
</comment>
<dbReference type="InterPro" id="IPR038607">
    <property type="entry name" value="PhoD-like_sf"/>
</dbReference>
<evidence type="ECO:0000313" key="2">
    <source>
        <dbReference type="Proteomes" id="UP001257914"/>
    </source>
</evidence>